<dbReference type="EMBL" id="SLXA01000025">
    <property type="protein sequence ID" value="TCO81576.1"/>
    <property type="molecule type" value="Genomic_DNA"/>
</dbReference>
<evidence type="ECO:0000256" key="4">
    <source>
        <dbReference type="ARBA" id="ARBA00023125"/>
    </source>
</evidence>
<proteinExistence type="inferred from homology"/>
<dbReference type="Gene3D" id="1.10.443.10">
    <property type="entry name" value="Intergrase catalytic core"/>
    <property type="match status" value="1"/>
</dbReference>
<keyword evidence="5" id="KW-0233">DNA recombination</keyword>
<dbReference type="GO" id="GO:0006310">
    <property type="term" value="P:DNA recombination"/>
    <property type="evidence" value="ECO:0007669"/>
    <property type="project" value="UniProtKB-KW"/>
</dbReference>
<evidence type="ECO:0000256" key="3">
    <source>
        <dbReference type="ARBA" id="ARBA00022908"/>
    </source>
</evidence>
<gene>
    <name evidence="9" type="ORF">EV212_1252</name>
</gene>
<dbReference type="PROSITE" id="PS51900">
    <property type="entry name" value="CB"/>
    <property type="match status" value="1"/>
</dbReference>
<organism evidence="9 10">
    <name type="scientific">Frisingicoccus caecimuris</name>
    <dbReference type="NCBI Taxonomy" id="1796636"/>
    <lineage>
        <taxon>Bacteria</taxon>
        <taxon>Bacillati</taxon>
        <taxon>Bacillota</taxon>
        <taxon>Clostridia</taxon>
        <taxon>Lachnospirales</taxon>
        <taxon>Lachnospiraceae</taxon>
        <taxon>Frisingicoccus</taxon>
    </lineage>
</organism>
<dbReference type="PANTHER" id="PTHR30349:SF64">
    <property type="entry name" value="PROPHAGE INTEGRASE INTD-RELATED"/>
    <property type="match status" value="1"/>
</dbReference>
<dbReference type="RefSeq" id="WP_132094456.1">
    <property type="nucleotide sequence ID" value="NZ_JANKAQ010000006.1"/>
</dbReference>
<dbReference type="PROSITE" id="PS51898">
    <property type="entry name" value="TYR_RECOMBINASE"/>
    <property type="match status" value="1"/>
</dbReference>
<dbReference type="InterPro" id="IPR050090">
    <property type="entry name" value="Tyrosine_recombinase_XerCD"/>
</dbReference>
<dbReference type="InterPro" id="IPR011010">
    <property type="entry name" value="DNA_brk_join_enz"/>
</dbReference>
<reference evidence="9 10" key="1">
    <citation type="submission" date="2019-03" db="EMBL/GenBank/DDBJ databases">
        <title>Genomic Encyclopedia of Type Strains, Phase IV (KMG-IV): sequencing the most valuable type-strain genomes for metagenomic binning, comparative biology and taxonomic classification.</title>
        <authorList>
            <person name="Goeker M."/>
        </authorList>
    </citation>
    <scope>NUCLEOTIDE SEQUENCE [LARGE SCALE GENOMIC DNA]</scope>
    <source>
        <strain evidence="9 10">DSM 28559</strain>
    </source>
</reference>
<evidence type="ECO:0000256" key="2">
    <source>
        <dbReference type="ARBA" id="ARBA00008857"/>
    </source>
</evidence>
<comment type="function">
    <text evidence="1">Site-specific tyrosine recombinase, which acts by catalyzing the cutting and rejoining of the recombining DNA molecules.</text>
</comment>
<dbReference type="GO" id="GO:0015074">
    <property type="term" value="P:DNA integration"/>
    <property type="evidence" value="ECO:0007669"/>
    <property type="project" value="UniProtKB-KW"/>
</dbReference>
<evidence type="ECO:0000259" key="8">
    <source>
        <dbReference type="PROSITE" id="PS51900"/>
    </source>
</evidence>
<evidence type="ECO:0000256" key="1">
    <source>
        <dbReference type="ARBA" id="ARBA00003283"/>
    </source>
</evidence>
<evidence type="ECO:0000313" key="10">
    <source>
        <dbReference type="Proteomes" id="UP000295711"/>
    </source>
</evidence>
<feature type="domain" description="Tyr recombinase" evidence="7">
    <location>
        <begin position="114"/>
        <end position="307"/>
    </location>
</feature>
<dbReference type="InterPro" id="IPR010998">
    <property type="entry name" value="Integrase_recombinase_N"/>
</dbReference>
<comment type="similarity">
    <text evidence="2">Belongs to the 'phage' integrase family.</text>
</comment>
<dbReference type="PANTHER" id="PTHR30349">
    <property type="entry name" value="PHAGE INTEGRASE-RELATED"/>
    <property type="match status" value="1"/>
</dbReference>
<dbReference type="GO" id="GO:0003677">
    <property type="term" value="F:DNA binding"/>
    <property type="evidence" value="ECO:0007669"/>
    <property type="project" value="UniProtKB-UniRule"/>
</dbReference>
<accession>A0A4V2SD19</accession>
<dbReference type="InterPro" id="IPR004107">
    <property type="entry name" value="Integrase_SAM-like_N"/>
</dbReference>
<dbReference type="AlphaFoldDB" id="A0A4V2SD19"/>
<evidence type="ECO:0000256" key="5">
    <source>
        <dbReference type="ARBA" id="ARBA00023172"/>
    </source>
</evidence>
<dbReference type="Gene3D" id="1.10.150.130">
    <property type="match status" value="1"/>
</dbReference>
<dbReference type="InterPro" id="IPR002104">
    <property type="entry name" value="Integrase_catalytic"/>
</dbReference>
<dbReference type="CDD" id="cd01189">
    <property type="entry name" value="INT_ICEBs1_C_like"/>
    <property type="match status" value="1"/>
</dbReference>
<protein>
    <submittedName>
        <fullName evidence="9">Integrase-like protein</fullName>
    </submittedName>
</protein>
<keyword evidence="3" id="KW-0229">DNA integration</keyword>
<dbReference type="SUPFAM" id="SSF56349">
    <property type="entry name" value="DNA breaking-rejoining enzymes"/>
    <property type="match status" value="1"/>
</dbReference>
<evidence type="ECO:0000259" key="7">
    <source>
        <dbReference type="PROSITE" id="PS51898"/>
    </source>
</evidence>
<dbReference type="InterPro" id="IPR044068">
    <property type="entry name" value="CB"/>
</dbReference>
<dbReference type="OrthoDB" id="111144at2"/>
<evidence type="ECO:0000313" key="9">
    <source>
        <dbReference type="EMBL" id="TCO81576.1"/>
    </source>
</evidence>
<dbReference type="Proteomes" id="UP000295711">
    <property type="component" value="Unassembled WGS sequence"/>
</dbReference>
<keyword evidence="10" id="KW-1185">Reference proteome</keyword>
<feature type="domain" description="Core-binding (CB)" evidence="8">
    <location>
        <begin position="4"/>
        <end position="93"/>
    </location>
</feature>
<dbReference type="Pfam" id="PF14659">
    <property type="entry name" value="Phage_int_SAM_3"/>
    <property type="match status" value="1"/>
</dbReference>
<comment type="caution">
    <text evidence="9">The sequence shown here is derived from an EMBL/GenBank/DDBJ whole genome shotgun (WGS) entry which is preliminary data.</text>
</comment>
<dbReference type="InterPro" id="IPR013762">
    <property type="entry name" value="Integrase-like_cat_sf"/>
</dbReference>
<dbReference type="Pfam" id="PF00589">
    <property type="entry name" value="Phage_integrase"/>
    <property type="match status" value="1"/>
</dbReference>
<keyword evidence="4 6" id="KW-0238">DNA-binding</keyword>
<name>A0A4V2SD19_9FIRM</name>
<sequence length="309" mass="36178">MKQMLFKEWAAVWVEEKRKYVKESTYANYVVVLDNHLIMRLGEYKVCDITKEIVQNMIIEMRDRGRRDKRGGLSDKTVKDIIAILKMCLRDYGRNDGWIYGKNALKYPLNCNAAQIRIMDDDMYRKMLSAINREHDFEAMGYALSLYTGMRIGEICALQWKDIDLEKKIIYVSKTLQRIYLKEGNRGVTKIIIGAPKSKSAIREIPIAKALESFLESSVSSGEYYILSGTAKYIEPRLYRQHFMDFLCRNKLDYMRFHDLRHTFATRCIERGGDYKTVSCILGHSSVNMTLNRYVHPQLEQKRKCVDLV</sequence>
<evidence type="ECO:0000256" key="6">
    <source>
        <dbReference type="PROSITE-ProRule" id="PRU01248"/>
    </source>
</evidence>